<evidence type="ECO:0000256" key="1">
    <source>
        <dbReference type="SAM" id="MobiDB-lite"/>
    </source>
</evidence>
<accession>A0A2H5X8Z6</accession>
<dbReference type="EMBL" id="BEHT01000001">
    <property type="protein sequence ID" value="GBC97651.1"/>
    <property type="molecule type" value="Genomic_DNA"/>
</dbReference>
<sequence length="75" mass="8452">MAGLRKVKIDWQLLRSFDPTPLLTLEQELEEAVRQEYEARRTAALSETKQPKRRRRRGAAATATPTAEESAATAL</sequence>
<evidence type="ECO:0000313" key="2">
    <source>
        <dbReference type="EMBL" id="GBC97651.1"/>
    </source>
</evidence>
<feature type="compositionally biased region" description="Low complexity" evidence="1">
    <location>
        <begin position="59"/>
        <end position="75"/>
    </location>
</feature>
<name>A0A2H5X8Z6_9BACT</name>
<dbReference type="Proteomes" id="UP000236173">
    <property type="component" value="Unassembled WGS sequence"/>
</dbReference>
<evidence type="ECO:0000313" key="3">
    <source>
        <dbReference type="Proteomes" id="UP000236173"/>
    </source>
</evidence>
<proteinExistence type="predicted"/>
<protein>
    <submittedName>
        <fullName evidence="2">Uncharacterized protein</fullName>
    </submittedName>
</protein>
<gene>
    <name evidence="2" type="ORF">HRbin17_00139</name>
</gene>
<feature type="region of interest" description="Disordered" evidence="1">
    <location>
        <begin position="39"/>
        <end position="75"/>
    </location>
</feature>
<comment type="caution">
    <text evidence="2">The sequence shown here is derived from an EMBL/GenBank/DDBJ whole genome shotgun (WGS) entry which is preliminary data.</text>
</comment>
<dbReference type="AlphaFoldDB" id="A0A2H5X8Z6"/>
<organism evidence="2 3">
    <name type="scientific">Candidatus Fervidibacter japonicus</name>
    <dbReference type="NCBI Taxonomy" id="2035412"/>
    <lineage>
        <taxon>Bacteria</taxon>
        <taxon>Candidatus Fervidibacterota</taxon>
        <taxon>Candidatus Fervidibacter</taxon>
    </lineage>
</organism>
<reference evidence="3" key="1">
    <citation type="submission" date="2017-09" db="EMBL/GenBank/DDBJ databases">
        <title>Metaegenomics of thermophilic ammonia-oxidizing enrichment culture.</title>
        <authorList>
            <person name="Kato S."/>
            <person name="Suzuki K."/>
        </authorList>
    </citation>
    <scope>NUCLEOTIDE SEQUENCE [LARGE SCALE GENOMIC DNA]</scope>
</reference>